<evidence type="ECO:0000313" key="2">
    <source>
        <dbReference type="Proteomes" id="UP000571817"/>
    </source>
</evidence>
<dbReference type="RefSeq" id="WP_179483910.1">
    <property type="nucleotide sequence ID" value="NZ_JACCFW010000003.1"/>
</dbReference>
<gene>
    <name evidence="1" type="ORF">HNR15_003536</name>
</gene>
<keyword evidence="2" id="KW-1185">Reference proteome</keyword>
<reference evidence="1 2" key="1">
    <citation type="submission" date="2020-07" db="EMBL/GenBank/DDBJ databases">
        <title>Sequencing the genomes of 1000 actinobacteria strains.</title>
        <authorList>
            <person name="Klenk H.-P."/>
        </authorList>
    </citation>
    <scope>NUCLEOTIDE SEQUENCE [LARGE SCALE GENOMIC DNA]</scope>
    <source>
        <strain evidence="1 2">DSM 29531</strain>
    </source>
</reference>
<sequence length="337" mass="36112">MAHELDTYGTQAAAVFARQDAWHRLGTVVRDRAFTAEEAMTLGKLGGWDVRKSPLQTAVIDADGVGTLEVPGHFATVRTSPFTGRPEALGVVGAGYAVLQNEDHAQFLNTLVDESGAIFDTAGSLRGGRQTFITLQMPETIKVGGSDEVQLNIAALNSHDGSSAFRLLLTPTRIVCANTQAAALRNATGTVSIRHTANARAQVQAARDALGLTFAYAEAFQAEADALVDQAMTDGQFWELVEGIYGIPDKDAPTRTQKATATRTRQLGHLWHDADTQADIRGTRWAGYQAVAEYVDHFQPVRAKGGDKATARALRSVVSPEATAIKTRAWRLATAAV</sequence>
<organism evidence="1 2">
    <name type="scientific">Allobranchiibius huperziae</name>
    <dbReference type="NCBI Taxonomy" id="1874116"/>
    <lineage>
        <taxon>Bacteria</taxon>
        <taxon>Bacillati</taxon>
        <taxon>Actinomycetota</taxon>
        <taxon>Actinomycetes</taxon>
        <taxon>Micrococcales</taxon>
        <taxon>Dermacoccaceae</taxon>
        <taxon>Allobranchiibius</taxon>
    </lineage>
</organism>
<evidence type="ECO:0000313" key="1">
    <source>
        <dbReference type="EMBL" id="NYJ76518.1"/>
    </source>
</evidence>
<dbReference type="Pfam" id="PF06067">
    <property type="entry name" value="DUF932"/>
    <property type="match status" value="1"/>
</dbReference>
<accession>A0A853DIB6</accession>
<dbReference type="InterPro" id="IPR017686">
    <property type="entry name" value="Phg/plasmid-like_prot"/>
</dbReference>
<dbReference type="InterPro" id="IPR026325">
    <property type="entry name" value="DUF932"/>
</dbReference>
<protein>
    <submittedName>
        <fullName evidence="1">Phage/plasmid-like protein (TIGR03299 family)</fullName>
    </submittedName>
</protein>
<dbReference type="NCBIfam" id="TIGR03299">
    <property type="entry name" value="LGT_TIGR03299"/>
    <property type="match status" value="1"/>
</dbReference>
<proteinExistence type="predicted"/>
<dbReference type="EMBL" id="JACCFW010000003">
    <property type="protein sequence ID" value="NYJ76518.1"/>
    <property type="molecule type" value="Genomic_DNA"/>
</dbReference>
<dbReference type="Proteomes" id="UP000571817">
    <property type="component" value="Unassembled WGS sequence"/>
</dbReference>
<dbReference type="AlphaFoldDB" id="A0A853DIB6"/>
<comment type="caution">
    <text evidence="1">The sequence shown here is derived from an EMBL/GenBank/DDBJ whole genome shotgun (WGS) entry which is preliminary data.</text>
</comment>
<name>A0A853DIB6_9MICO</name>